<evidence type="ECO:0008006" key="4">
    <source>
        <dbReference type="Google" id="ProtNLM"/>
    </source>
</evidence>
<dbReference type="EMBL" id="AP015044">
    <property type="protein sequence ID" value="BAU02671.1"/>
    <property type="molecule type" value="Genomic_DNA"/>
</dbReference>
<feature type="compositionally biased region" description="Basic residues" evidence="1">
    <location>
        <begin position="1"/>
        <end position="13"/>
    </location>
</feature>
<proteinExistence type="predicted"/>
<dbReference type="AlphaFoldDB" id="A0A0S3TBW6"/>
<dbReference type="Proteomes" id="UP000291084">
    <property type="component" value="Chromosome 11"/>
</dbReference>
<protein>
    <recommendedName>
        <fullName evidence="4">Pentatricopeptide repeat-containing protein</fullName>
    </recommendedName>
</protein>
<gene>
    <name evidence="2" type="primary">Vigan.11G223000</name>
    <name evidence="2" type="ORF">VIGAN_11223000</name>
</gene>
<accession>A0A0S3TBW6</accession>
<evidence type="ECO:0000313" key="3">
    <source>
        <dbReference type="Proteomes" id="UP000291084"/>
    </source>
</evidence>
<dbReference type="InterPro" id="IPR011990">
    <property type="entry name" value="TPR-like_helical_dom_sf"/>
</dbReference>
<evidence type="ECO:0000313" key="2">
    <source>
        <dbReference type="EMBL" id="BAU02671.1"/>
    </source>
</evidence>
<organism evidence="2 3">
    <name type="scientific">Vigna angularis var. angularis</name>
    <dbReference type="NCBI Taxonomy" id="157739"/>
    <lineage>
        <taxon>Eukaryota</taxon>
        <taxon>Viridiplantae</taxon>
        <taxon>Streptophyta</taxon>
        <taxon>Embryophyta</taxon>
        <taxon>Tracheophyta</taxon>
        <taxon>Spermatophyta</taxon>
        <taxon>Magnoliopsida</taxon>
        <taxon>eudicotyledons</taxon>
        <taxon>Gunneridae</taxon>
        <taxon>Pentapetalae</taxon>
        <taxon>rosids</taxon>
        <taxon>fabids</taxon>
        <taxon>Fabales</taxon>
        <taxon>Fabaceae</taxon>
        <taxon>Papilionoideae</taxon>
        <taxon>50 kb inversion clade</taxon>
        <taxon>NPAAA clade</taxon>
        <taxon>indigoferoid/millettioid clade</taxon>
        <taxon>Phaseoleae</taxon>
        <taxon>Vigna</taxon>
    </lineage>
</organism>
<keyword evidence="3" id="KW-1185">Reference proteome</keyword>
<name>A0A0S3TBW6_PHAAN</name>
<dbReference type="Gene3D" id="1.25.40.10">
    <property type="entry name" value="Tetratricopeptide repeat domain"/>
    <property type="match status" value="1"/>
</dbReference>
<evidence type="ECO:0000256" key="1">
    <source>
        <dbReference type="SAM" id="MobiDB-lite"/>
    </source>
</evidence>
<feature type="region of interest" description="Disordered" evidence="1">
    <location>
        <begin position="1"/>
        <end position="22"/>
    </location>
</feature>
<reference evidence="2 3" key="1">
    <citation type="journal article" date="2015" name="Sci. Rep.">
        <title>The power of single molecule real-time sequencing technology in the de novo assembly of a eukaryotic genome.</title>
        <authorList>
            <person name="Sakai H."/>
            <person name="Naito K."/>
            <person name="Ogiso-Tanaka E."/>
            <person name="Takahashi Y."/>
            <person name="Iseki K."/>
            <person name="Muto C."/>
            <person name="Satou K."/>
            <person name="Teruya K."/>
            <person name="Shiroma A."/>
            <person name="Shimoji M."/>
            <person name="Hirano T."/>
            <person name="Itoh T."/>
            <person name="Kaga A."/>
            <person name="Tomooka N."/>
        </authorList>
    </citation>
    <scope>NUCLEOTIDE SEQUENCE [LARGE SCALE GENOMIC DNA]</scope>
    <source>
        <strain evidence="3">cv. Shumari</strain>
    </source>
</reference>
<sequence length="91" mass="10616">MSNKQKIHLHCHSRPPSPDHDNVHNSVSQFRSMFHMRPLPSIYQFGQILGSLTRMKHYSTTTSLFKQMELKGIQSNLVILNIVIYCFWSLS</sequence>